<sequence>MIKNKRFLGIAILLFSLSIMISFPFPHEYPMGQELTSALNIPITTINGINYVGVTALAMLAGSLFFLVKSLEKFHMRLVLLAIVATVFLPIGLVSARCELPFKNHSSDQVTFNVEFYDKYRFEDEGEMLTLLNEGGPFEVTLQGKERKTVKVEAEIDVSGRASFVSSGGAWGVNLQIKSGNKLRKL</sequence>
<comment type="caution">
    <text evidence="2">The sequence shown here is derived from an EMBL/GenBank/DDBJ whole genome shotgun (WGS) entry which is preliminary data.</text>
</comment>
<feature type="transmembrane region" description="Helical" evidence="1">
    <location>
        <begin position="45"/>
        <end position="66"/>
    </location>
</feature>
<protein>
    <submittedName>
        <fullName evidence="2">Uncharacterized protein</fullName>
    </submittedName>
</protein>
<dbReference type="EMBL" id="RSFW01000003">
    <property type="protein sequence ID" value="RSD29052.1"/>
    <property type="molecule type" value="Genomic_DNA"/>
</dbReference>
<dbReference type="RefSeq" id="WP_125478485.1">
    <property type="nucleotide sequence ID" value="NZ_RSFW01000003.1"/>
</dbReference>
<keyword evidence="1" id="KW-0812">Transmembrane</keyword>
<gene>
    <name evidence="2" type="ORF">EJA10_02785</name>
</gene>
<dbReference type="OrthoDB" id="2476187at2"/>
<feature type="transmembrane region" description="Helical" evidence="1">
    <location>
        <begin position="78"/>
        <end position="96"/>
    </location>
</feature>
<dbReference type="AlphaFoldDB" id="A0A3R9ED09"/>
<dbReference type="Proteomes" id="UP000279911">
    <property type="component" value="Unassembled WGS sequence"/>
</dbReference>
<evidence type="ECO:0000313" key="2">
    <source>
        <dbReference type="EMBL" id="RSD29052.1"/>
    </source>
</evidence>
<organism evidence="2 3">
    <name type="scientific">Mesobacillus subterraneus</name>
    <dbReference type="NCBI Taxonomy" id="285983"/>
    <lineage>
        <taxon>Bacteria</taxon>
        <taxon>Bacillati</taxon>
        <taxon>Bacillota</taxon>
        <taxon>Bacilli</taxon>
        <taxon>Bacillales</taxon>
        <taxon>Bacillaceae</taxon>
        <taxon>Mesobacillus</taxon>
    </lineage>
</organism>
<name>A0A3R9ED09_9BACI</name>
<evidence type="ECO:0000313" key="3">
    <source>
        <dbReference type="Proteomes" id="UP000279911"/>
    </source>
</evidence>
<accession>A0A3R9ED09</accession>
<evidence type="ECO:0000256" key="1">
    <source>
        <dbReference type="SAM" id="Phobius"/>
    </source>
</evidence>
<keyword evidence="1" id="KW-1133">Transmembrane helix</keyword>
<proteinExistence type="predicted"/>
<keyword evidence="1" id="KW-0472">Membrane</keyword>
<reference evidence="3" key="1">
    <citation type="submission" date="2018-12" db="EMBL/GenBank/DDBJ databases">
        <title>Bacillus chawlae sp. nov., Bacillus glennii sp. nov., and Bacillus saganii sp. nov. Isolated from the Vehicle Assembly Building at Kennedy Space Center where the Viking Spacecraft were Assembled.</title>
        <authorList>
            <person name="Seuylemezian A."/>
            <person name="Vaishampayan P."/>
        </authorList>
    </citation>
    <scope>NUCLEOTIDE SEQUENCE [LARGE SCALE GENOMIC DNA]</scope>
    <source>
        <strain evidence="3">DSM 13966</strain>
    </source>
</reference>
<feature type="transmembrane region" description="Helical" evidence="1">
    <location>
        <begin position="7"/>
        <end position="25"/>
    </location>
</feature>